<dbReference type="EMBL" id="JACHJI010000004">
    <property type="protein sequence ID" value="MBB4898603.1"/>
    <property type="molecule type" value="Genomic_DNA"/>
</dbReference>
<evidence type="ECO:0000313" key="2">
    <source>
        <dbReference type="EMBL" id="MBB4898603.1"/>
    </source>
</evidence>
<sequence>MLSSHPPSHGDPGDQTAQEHAHDAAARTAGSGDDGTDDLPVSQVVRTGELQSWSLAEHLVDTPPVRS</sequence>
<comment type="caution">
    <text evidence="2">The sequence shown here is derived from an EMBL/GenBank/DDBJ whole genome shotgun (WGS) entry which is preliminary data.</text>
</comment>
<organism evidence="2 3">
    <name type="scientific">Streptomyces griseomycini</name>
    <dbReference type="NCBI Taxonomy" id="66895"/>
    <lineage>
        <taxon>Bacteria</taxon>
        <taxon>Bacillati</taxon>
        <taxon>Actinomycetota</taxon>
        <taxon>Actinomycetes</taxon>
        <taxon>Kitasatosporales</taxon>
        <taxon>Streptomycetaceae</taxon>
        <taxon>Streptomyces</taxon>
    </lineage>
</organism>
<feature type="region of interest" description="Disordered" evidence="1">
    <location>
        <begin position="1"/>
        <end position="67"/>
    </location>
</feature>
<dbReference type="RefSeq" id="WP_373304234.1">
    <property type="nucleotide sequence ID" value="NZ_BMTI01000005.1"/>
</dbReference>
<gene>
    <name evidence="2" type="ORF">FHS37_002661</name>
</gene>
<reference evidence="2 3" key="1">
    <citation type="submission" date="2020-08" db="EMBL/GenBank/DDBJ databases">
        <title>Genomic Encyclopedia of Type Strains, Phase III (KMG-III): the genomes of soil and plant-associated and newly described type strains.</title>
        <authorList>
            <person name="Whitman W."/>
        </authorList>
    </citation>
    <scope>NUCLEOTIDE SEQUENCE [LARGE SCALE GENOMIC DNA]</scope>
    <source>
        <strain evidence="2 3">CECT 3273</strain>
    </source>
</reference>
<dbReference type="Gene3D" id="1.20.1260.10">
    <property type="match status" value="1"/>
</dbReference>
<accession>A0A7W7LZL0</accession>
<evidence type="ECO:0000313" key="3">
    <source>
        <dbReference type="Proteomes" id="UP000579523"/>
    </source>
</evidence>
<evidence type="ECO:0000256" key="1">
    <source>
        <dbReference type="SAM" id="MobiDB-lite"/>
    </source>
</evidence>
<protein>
    <submittedName>
        <fullName evidence="2">Uncharacterized protein</fullName>
    </submittedName>
</protein>
<keyword evidence="3" id="KW-1185">Reference proteome</keyword>
<dbReference type="InterPro" id="IPR012347">
    <property type="entry name" value="Ferritin-like"/>
</dbReference>
<dbReference type="Proteomes" id="UP000579523">
    <property type="component" value="Unassembled WGS sequence"/>
</dbReference>
<proteinExistence type="predicted"/>
<dbReference type="AlphaFoldDB" id="A0A7W7LZL0"/>
<name>A0A7W7LZL0_9ACTN</name>